<dbReference type="Proteomes" id="UP001562425">
    <property type="component" value="Unassembled WGS sequence"/>
</dbReference>
<comment type="caution">
    <text evidence="1">The sequence shown here is derived from an EMBL/GenBank/DDBJ whole genome shotgun (WGS) entry which is preliminary data.</text>
</comment>
<name>A0ABD1CAW9_CULPP</name>
<accession>A0ABD1CAW9</accession>
<dbReference type="EMBL" id="JBEHCU010014311">
    <property type="protein sequence ID" value="KAL1373499.1"/>
    <property type="molecule type" value="Genomic_DNA"/>
</dbReference>
<keyword evidence="2" id="KW-1185">Reference proteome</keyword>
<reference evidence="1 2" key="1">
    <citation type="submission" date="2024-05" db="EMBL/GenBank/DDBJ databases">
        <title>Culex pipiens pipiens assembly and annotation.</title>
        <authorList>
            <person name="Alout H."/>
            <person name="Durand T."/>
        </authorList>
    </citation>
    <scope>NUCLEOTIDE SEQUENCE [LARGE SCALE GENOMIC DNA]</scope>
    <source>
        <strain evidence="1">HA-2024</strain>
        <tissue evidence="1">Whole body</tissue>
    </source>
</reference>
<protein>
    <submittedName>
        <fullName evidence="1">Uncharacterized protein</fullName>
    </submittedName>
</protein>
<evidence type="ECO:0000313" key="2">
    <source>
        <dbReference type="Proteomes" id="UP001562425"/>
    </source>
</evidence>
<sequence>MSGTKPYMAPEVFMCALEEIGE</sequence>
<dbReference type="AlphaFoldDB" id="A0ABD1CAW9"/>
<proteinExistence type="predicted"/>
<evidence type="ECO:0000313" key="1">
    <source>
        <dbReference type="EMBL" id="KAL1373499.1"/>
    </source>
</evidence>
<gene>
    <name evidence="1" type="ORF">pipiens_020445</name>
</gene>
<organism evidence="1 2">
    <name type="scientific">Culex pipiens pipiens</name>
    <name type="common">Northern house mosquito</name>
    <dbReference type="NCBI Taxonomy" id="38569"/>
    <lineage>
        <taxon>Eukaryota</taxon>
        <taxon>Metazoa</taxon>
        <taxon>Ecdysozoa</taxon>
        <taxon>Arthropoda</taxon>
        <taxon>Hexapoda</taxon>
        <taxon>Insecta</taxon>
        <taxon>Pterygota</taxon>
        <taxon>Neoptera</taxon>
        <taxon>Endopterygota</taxon>
        <taxon>Diptera</taxon>
        <taxon>Nematocera</taxon>
        <taxon>Culicoidea</taxon>
        <taxon>Culicidae</taxon>
        <taxon>Culicinae</taxon>
        <taxon>Culicini</taxon>
        <taxon>Culex</taxon>
        <taxon>Culex</taxon>
    </lineage>
</organism>
<feature type="non-terminal residue" evidence="1">
    <location>
        <position position="22"/>
    </location>
</feature>